<proteinExistence type="predicted"/>
<feature type="compositionally biased region" description="Basic residues" evidence="1">
    <location>
        <begin position="300"/>
        <end position="320"/>
    </location>
</feature>
<organism evidence="4 5">
    <name type="scientific">Cannabis sativa</name>
    <name type="common">Hemp</name>
    <name type="synonym">Marijuana</name>
    <dbReference type="NCBI Taxonomy" id="3483"/>
    <lineage>
        <taxon>Eukaryota</taxon>
        <taxon>Viridiplantae</taxon>
        <taxon>Streptophyta</taxon>
        <taxon>Embryophyta</taxon>
        <taxon>Tracheophyta</taxon>
        <taxon>Spermatophyta</taxon>
        <taxon>Magnoliopsida</taxon>
        <taxon>eudicotyledons</taxon>
        <taxon>Gunneridae</taxon>
        <taxon>Pentapetalae</taxon>
        <taxon>rosids</taxon>
        <taxon>fabids</taxon>
        <taxon>Rosales</taxon>
        <taxon>Cannabaceae</taxon>
        <taxon>Cannabis</taxon>
    </lineage>
</organism>
<dbReference type="InterPro" id="IPR025558">
    <property type="entry name" value="DUF4283"/>
</dbReference>
<dbReference type="AlphaFoldDB" id="A0A7J6F762"/>
<accession>A0A7J6F762</accession>
<dbReference type="CDD" id="cd06222">
    <property type="entry name" value="RNase_H_like"/>
    <property type="match status" value="1"/>
</dbReference>
<feature type="domain" description="Reverse transcriptase zinc-binding" evidence="2">
    <location>
        <begin position="408"/>
        <end position="489"/>
    </location>
</feature>
<dbReference type="Pfam" id="PF13966">
    <property type="entry name" value="zf-RVT"/>
    <property type="match status" value="1"/>
</dbReference>
<dbReference type="SUPFAM" id="SSF53098">
    <property type="entry name" value="Ribonuclease H-like"/>
    <property type="match status" value="1"/>
</dbReference>
<evidence type="ECO:0000259" key="3">
    <source>
        <dbReference type="Pfam" id="PF14111"/>
    </source>
</evidence>
<feature type="region of interest" description="Disordered" evidence="1">
    <location>
        <begin position="293"/>
        <end position="328"/>
    </location>
</feature>
<reference evidence="4 5" key="1">
    <citation type="journal article" date="2020" name="bioRxiv">
        <title>Sequence and annotation of 42 cannabis genomes reveals extensive copy number variation in cannabinoid synthesis and pathogen resistance genes.</title>
        <authorList>
            <person name="Mckernan K.J."/>
            <person name="Helbert Y."/>
            <person name="Kane L.T."/>
            <person name="Ebling H."/>
            <person name="Zhang L."/>
            <person name="Liu B."/>
            <person name="Eaton Z."/>
            <person name="Mclaughlin S."/>
            <person name="Kingan S."/>
            <person name="Baybayan P."/>
            <person name="Concepcion G."/>
            <person name="Jordan M."/>
            <person name="Riva A."/>
            <person name="Barbazuk W."/>
            <person name="Harkins T."/>
        </authorList>
    </citation>
    <scope>NUCLEOTIDE SEQUENCE [LARGE SCALE GENOMIC DNA]</scope>
    <source>
        <strain evidence="5">cv. Jamaican Lion 4</strain>
        <tissue evidence="4">Leaf</tissue>
    </source>
</reference>
<dbReference type="Pfam" id="PF14111">
    <property type="entry name" value="DUF4283"/>
    <property type="match status" value="1"/>
</dbReference>
<evidence type="ECO:0000313" key="4">
    <source>
        <dbReference type="EMBL" id="KAF4366553.1"/>
    </source>
</evidence>
<name>A0A7J6F762_CANSA</name>
<sequence>MAGENEVMSTTSEEVENLRLQFLEEATLELEADFELNAEIVKIGIVVNLLGTRSMSENKIKQILTEVWGFLRGARKIKTLEKGLWGLFFDYEDDKKEILKRRPWLISNQLLNIRDWSEDGSWQNVNMCKASVWVQIHGLPTPYLVAQNSAVIGAKVGEFIEHDGADNRGENNIQGSHTIDVAMQSLENTLGTGGTSSVTATTKNCQGNFGGTHKNLNETAVQNPCINIVNKALRRTPCSCPSHPMITGGKKRKAGGSVTPVIIGDGEKEKEVGCPLLGDGHIDKAAFVVGSCDSPASSKQGKKSSSKKKSSSHRQKKKSKGAIMGNSSSPIVCTRGELQRWKTEVFGECDTKLKLLETNLLAIQSCEVDDHGLDEERRALGRRISTIQIAHDLSNDLLIWKEANRGVFIVKEAYLFDQKSRFGSIEPLWKWIWKDKLHPRMRMILWRAVAGALPTGDKFGALQTCCFCSNAMESPLHLFVQCPVAVALWFGSPIPIRSSMVSTNSLKSFVIEMCSGLEPDPRYRFLLCLAVIIDTLWSLRNEYWHGKDLGFNVNDLSITVRKKYWEFIQCEVNGDLDLGKEKMCTDVGLAVSQKRKLIFVDGSFSDGKIGAGFLAWNRDTNDWFYEAKCAVGEDAVAAEVFAWFIALQWAKFNNWDDLVIISDSSVVLNAFKKERHPNWH</sequence>
<dbReference type="EMBL" id="JAATIQ010000256">
    <property type="protein sequence ID" value="KAF4366553.1"/>
    <property type="molecule type" value="Genomic_DNA"/>
</dbReference>
<evidence type="ECO:0000259" key="2">
    <source>
        <dbReference type="Pfam" id="PF13966"/>
    </source>
</evidence>
<keyword evidence="5" id="KW-1185">Reference proteome</keyword>
<dbReference type="InterPro" id="IPR036397">
    <property type="entry name" value="RNaseH_sf"/>
</dbReference>
<feature type="domain" description="DUF4283" evidence="3">
    <location>
        <begin position="45"/>
        <end position="119"/>
    </location>
</feature>
<dbReference type="GO" id="GO:0003676">
    <property type="term" value="F:nucleic acid binding"/>
    <property type="evidence" value="ECO:0007669"/>
    <property type="project" value="InterPro"/>
</dbReference>
<evidence type="ECO:0000256" key="1">
    <source>
        <dbReference type="SAM" id="MobiDB-lite"/>
    </source>
</evidence>
<gene>
    <name evidence="4" type="ORF">G4B88_023902</name>
</gene>
<dbReference type="PANTHER" id="PTHR31286:SF180">
    <property type="entry name" value="OS10G0362600 PROTEIN"/>
    <property type="match status" value="1"/>
</dbReference>
<dbReference type="Gene3D" id="3.30.420.10">
    <property type="entry name" value="Ribonuclease H-like superfamily/Ribonuclease H"/>
    <property type="match status" value="1"/>
</dbReference>
<comment type="caution">
    <text evidence="4">The sequence shown here is derived from an EMBL/GenBank/DDBJ whole genome shotgun (WGS) entry which is preliminary data.</text>
</comment>
<evidence type="ECO:0000313" key="5">
    <source>
        <dbReference type="Proteomes" id="UP000583929"/>
    </source>
</evidence>
<dbReference type="PANTHER" id="PTHR31286">
    <property type="entry name" value="GLYCINE-RICH CELL WALL STRUCTURAL PROTEIN 1.8-LIKE"/>
    <property type="match status" value="1"/>
</dbReference>
<protein>
    <recommendedName>
        <fullName evidence="6">Reverse transcriptase zinc-binding domain-containing protein</fullName>
    </recommendedName>
</protein>
<dbReference type="InterPro" id="IPR044730">
    <property type="entry name" value="RNase_H-like_dom_plant"/>
</dbReference>
<dbReference type="InterPro" id="IPR040256">
    <property type="entry name" value="At4g02000-like"/>
</dbReference>
<dbReference type="InterPro" id="IPR012337">
    <property type="entry name" value="RNaseH-like_sf"/>
</dbReference>
<dbReference type="InterPro" id="IPR026960">
    <property type="entry name" value="RVT-Znf"/>
</dbReference>
<dbReference type="Proteomes" id="UP000583929">
    <property type="component" value="Unassembled WGS sequence"/>
</dbReference>
<evidence type="ECO:0008006" key="6">
    <source>
        <dbReference type="Google" id="ProtNLM"/>
    </source>
</evidence>